<dbReference type="PANTHER" id="PTHR36503:SF1">
    <property type="entry name" value="BLR2520 PROTEIN"/>
    <property type="match status" value="1"/>
</dbReference>
<dbReference type="Proteomes" id="UP000093432">
    <property type="component" value="Unassembled WGS sequence"/>
</dbReference>
<feature type="domain" description="VOC" evidence="1">
    <location>
        <begin position="4"/>
        <end position="122"/>
    </location>
</feature>
<proteinExistence type="predicted"/>
<reference evidence="3" key="1">
    <citation type="submission" date="2016-07" db="EMBL/GenBank/DDBJ databases">
        <authorList>
            <person name="Florea S."/>
            <person name="Webb J.S."/>
            <person name="Jaromczyk J."/>
            <person name="Schardl C.L."/>
        </authorList>
    </citation>
    <scope>NUCLEOTIDE SEQUENCE [LARGE SCALE GENOMIC DNA]</scope>
    <source>
        <strain evidence="3">CC-VM-7</strain>
    </source>
</reference>
<organism evidence="2 3">
    <name type="scientific">Chryseobacterium arthrosphaerae</name>
    <dbReference type="NCBI Taxonomy" id="651561"/>
    <lineage>
        <taxon>Bacteria</taxon>
        <taxon>Pseudomonadati</taxon>
        <taxon>Bacteroidota</taxon>
        <taxon>Flavobacteriia</taxon>
        <taxon>Flavobacteriales</taxon>
        <taxon>Weeksellaceae</taxon>
        <taxon>Chryseobacterium group</taxon>
        <taxon>Chryseobacterium</taxon>
    </lineage>
</organism>
<dbReference type="RefSeq" id="WP_065398394.1">
    <property type="nucleotide sequence ID" value="NZ_MAYG01000001.1"/>
</dbReference>
<name>A0A1B8ZS36_9FLAO</name>
<dbReference type="Pfam" id="PF00903">
    <property type="entry name" value="Glyoxalase"/>
    <property type="match status" value="1"/>
</dbReference>
<dbReference type="InterPro" id="IPR029068">
    <property type="entry name" value="Glyas_Bleomycin-R_OHBP_Dase"/>
</dbReference>
<evidence type="ECO:0000313" key="2">
    <source>
        <dbReference type="EMBL" id="OCA74405.1"/>
    </source>
</evidence>
<accession>A0A1B8ZS36</accession>
<sequence length="124" mass="14021">MKLGAFSISLSVKDLQKSKDFYEKLGFTTMGGATEQNYLIMKNGSTLIGLFQAMFDGNMLTFNPGWDENAQNLESFDDVRTIQKHLKENGVEIDREADETTSGPEYIYLKDPDGNMILIDQHRS</sequence>
<evidence type="ECO:0000259" key="1">
    <source>
        <dbReference type="PROSITE" id="PS51819"/>
    </source>
</evidence>
<dbReference type="PANTHER" id="PTHR36503">
    <property type="entry name" value="BLR2520 PROTEIN"/>
    <property type="match status" value="1"/>
</dbReference>
<dbReference type="AlphaFoldDB" id="A0A1B8ZS36"/>
<dbReference type="PROSITE" id="PS51819">
    <property type="entry name" value="VOC"/>
    <property type="match status" value="1"/>
</dbReference>
<gene>
    <name evidence="2" type="ORF">BBI00_08710</name>
</gene>
<dbReference type="SUPFAM" id="SSF54593">
    <property type="entry name" value="Glyoxalase/Bleomycin resistance protein/Dihydroxybiphenyl dioxygenase"/>
    <property type="match status" value="1"/>
</dbReference>
<dbReference type="STRING" id="651561.BBI00_08710"/>
<dbReference type="OrthoDB" id="2719609at2"/>
<dbReference type="Gene3D" id="3.10.180.10">
    <property type="entry name" value="2,3-Dihydroxybiphenyl 1,2-Dioxygenase, domain 1"/>
    <property type="match status" value="1"/>
</dbReference>
<dbReference type="EMBL" id="MAYG01000001">
    <property type="protein sequence ID" value="OCA74405.1"/>
    <property type="molecule type" value="Genomic_DNA"/>
</dbReference>
<evidence type="ECO:0000313" key="3">
    <source>
        <dbReference type="Proteomes" id="UP000093432"/>
    </source>
</evidence>
<protein>
    <submittedName>
        <fullName evidence="2">Glyoxalase</fullName>
    </submittedName>
</protein>
<dbReference type="InterPro" id="IPR037523">
    <property type="entry name" value="VOC_core"/>
</dbReference>
<dbReference type="InterPro" id="IPR004360">
    <property type="entry name" value="Glyas_Fos-R_dOase_dom"/>
</dbReference>
<comment type="caution">
    <text evidence="2">The sequence shown here is derived from an EMBL/GenBank/DDBJ whole genome shotgun (WGS) entry which is preliminary data.</text>
</comment>